<feature type="transmembrane region" description="Helical" evidence="5">
    <location>
        <begin position="259"/>
        <end position="281"/>
    </location>
</feature>
<dbReference type="Pfam" id="PF02932">
    <property type="entry name" value="Neur_chan_memb"/>
    <property type="match status" value="1"/>
</dbReference>
<dbReference type="InterPro" id="IPR036719">
    <property type="entry name" value="Neuro-gated_channel_TM_sf"/>
</dbReference>
<organism evidence="8 9">
    <name type="scientific">Mizuhopecten yessoensis</name>
    <name type="common">Japanese scallop</name>
    <name type="synonym">Patinopecten yessoensis</name>
    <dbReference type="NCBI Taxonomy" id="6573"/>
    <lineage>
        <taxon>Eukaryota</taxon>
        <taxon>Metazoa</taxon>
        <taxon>Spiralia</taxon>
        <taxon>Lophotrochozoa</taxon>
        <taxon>Mollusca</taxon>
        <taxon>Bivalvia</taxon>
        <taxon>Autobranchia</taxon>
        <taxon>Pteriomorphia</taxon>
        <taxon>Pectinida</taxon>
        <taxon>Pectinoidea</taxon>
        <taxon>Pectinidae</taxon>
        <taxon>Mizuhopecten</taxon>
    </lineage>
</organism>
<feature type="domain" description="Neurotransmitter-gated ion-channel transmembrane" evidence="7">
    <location>
        <begin position="269"/>
        <end position="333"/>
    </location>
</feature>
<dbReference type="Proteomes" id="UP000242188">
    <property type="component" value="Unassembled WGS sequence"/>
</dbReference>
<dbReference type="SUPFAM" id="SSF63712">
    <property type="entry name" value="Nicotinic receptor ligand binding domain-like"/>
    <property type="match status" value="1"/>
</dbReference>
<evidence type="ECO:0000259" key="7">
    <source>
        <dbReference type="Pfam" id="PF02932"/>
    </source>
</evidence>
<sequence length="419" mass="48285">MSQMNGAEANEPSQKEGYLAQVFRQLVHTLERNNVVMEQVIEQLGQGDRKVQKSGSCISTASCSKAAVIKRGEKVTVELKVAFMKISDIDTVNQQFEADIFIQAKWEEPLLDETHVTEFDPMVMWTPKLLIMNLDGEFSFSRSTFNIHYDVHPYQHTLVLQLWRCRGFFKENLELEHFPVDVQDLTISVSTERSAEEVNLIEDQYALSSIDTKTFLDAAEWNVYKHVETYRDKTTIEYASSTVHPILHVQCRVARKVGYFVWNIIFIVLLIASLTFTNFAIEPEAADRLAVTITLFLTAVAFKFVVKQSLPTISYLTNLDIYVLSAQMFLTLHAAQNASIKALTRFSTADKVIVYDTYSMISLCVIFVMFHIIFGIYLHLTATKRRRHMKEKDRFYKEKKQLLEKYGVLKPNIEVVTRK</sequence>
<dbReference type="GO" id="GO:0004888">
    <property type="term" value="F:transmembrane signaling receptor activity"/>
    <property type="evidence" value="ECO:0007669"/>
    <property type="project" value="InterPro"/>
</dbReference>
<keyword evidence="3 5" id="KW-1133">Transmembrane helix</keyword>
<dbReference type="Gene3D" id="2.70.170.10">
    <property type="entry name" value="Neurotransmitter-gated ion-channel ligand-binding domain"/>
    <property type="match status" value="1"/>
</dbReference>
<dbReference type="OrthoDB" id="5975154at2759"/>
<dbReference type="EMBL" id="NEDP02000770">
    <property type="protein sequence ID" value="OWF55099.1"/>
    <property type="molecule type" value="Genomic_DNA"/>
</dbReference>
<evidence type="ECO:0000313" key="9">
    <source>
        <dbReference type="Proteomes" id="UP000242188"/>
    </source>
</evidence>
<evidence type="ECO:0000256" key="5">
    <source>
        <dbReference type="SAM" id="Phobius"/>
    </source>
</evidence>
<dbReference type="GO" id="GO:0005230">
    <property type="term" value="F:extracellular ligand-gated monoatomic ion channel activity"/>
    <property type="evidence" value="ECO:0007669"/>
    <property type="project" value="InterPro"/>
</dbReference>
<evidence type="ECO:0000259" key="6">
    <source>
        <dbReference type="Pfam" id="PF02931"/>
    </source>
</evidence>
<dbReference type="InterPro" id="IPR036734">
    <property type="entry name" value="Neur_chan_lig-bd_sf"/>
</dbReference>
<protein>
    <submittedName>
        <fullName evidence="8">Gamma-aminobutyric acid receptor subunit rho-3</fullName>
    </submittedName>
</protein>
<accession>A0A210R279</accession>
<dbReference type="Gene3D" id="1.20.58.390">
    <property type="entry name" value="Neurotransmitter-gated ion-channel transmembrane domain"/>
    <property type="match status" value="1"/>
</dbReference>
<dbReference type="AlphaFoldDB" id="A0A210R279"/>
<gene>
    <name evidence="8" type="ORF">KP79_PYT17082</name>
</gene>
<dbReference type="STRING" id="6573.A0A210R279"/>
<comment type="caution">
    <text evidence="8">The sequence shown here is derived from an EMBL/GenBank/DDBJ whole genome shotgun (WGS) entry which is preliminary data.</text>
</comment>
<keyword evidence="4 5" id="KW-0472">Membrane</keyword>
<comment type="subcellular location">
    <subcellularLocation>
        <location evidence="1">Membrane</location>
        <topology evidence="1">Multi-pass membrane protein</topology>
    </subcellularLocation>
</comment>
<proteinExistence type="predicted"/>
<dbReference type="SUPFAM" id="SSF90112">
    <property type="entry name" value="Neurotransmitter-gated ion-channel transmembrane pore"/>
    <property type="match status" value="1"/>
</dbReference>
<evidence type="ECO:0000256" key="3">
    <source>
        <dbReference type="ARBA" id="ARBA00022989"/>
    </source>
</evidence>
<keyword evidence="8" id="KW-0675">Receptor</keyword>
<keyword evidence="2 5" id="KW-0812">Transmembrane</keyword>
<dbReference type="PANTHER" id="PTHR18945">
    <property type="entry name" value="NEUROTRANSMITTER GATED ION CHANNEL"/>
    <property type="match status" value="1"/>
</dbReference>
<feature type="domain" description="Neurotransmitter-gated ion-channel ligand-binding" evidence="6">
    <location>
        <begin position="70"/>
        <end position="256"/>
    </location>
</feature>
<evidence type="ECO:0000256" key="1">
    <source>
        <dbReference type="ARBA" id="ARBA00004141"/>
    </source>
</evidence>
<evidence type="ECO:0000256" key="4">
    <source>
        <dbReference type="ARBA" id="ARBA00023136"/>
    </source>
</evidence>
<evidence type="ECO:0000256" key="2">
    <source>
        <dbReference type="ARBA" id="ARBA00022692"/>
    </source>
</evidence>
<dbReference type="InterPro" id="IPR006201">
    <property type="entry name" value="Neur_channel"/>
</dbReference>
<feature type="transmembrane region" description="Helical" evidence="5">
    <location>
        <begin position="360"/>
        <end position="380"/>
    </location>
</feature>
<evidence type="ECO:0000313" key="8">
    <source>
        <dbReference type="EMBL" id="OWF55099.1"/>
    </source>
</evidence>
<dbReference type="Pfam" id="PF02931">
    <property type="entry name" value="Neur_chan_LBD"/>
    <property type="match status" value="1"/>
</dbReference>
<keyword evidence="9" id="KW-1185">Reference proteome</keyword>
<feature type="transmembrane region" description="Helical" evidence="5">
    <location>
        <begin position="288"/>
        <end position="306"/>
    </location>
</feature>
<dbReference type="InterPro" id="IPR038050">
    <property type="entry name" value="Neuro_actylchol_rec"/>
</dbReference>
<dbReference type="InterPro" id="IPR006029">
    <property type="entry name" value="Neurotrans-gated_channel_TM"/>
</dbReference>
<name>A0A210R279_MIZYE</name>
<reference evidence="8 9" key="1">
    <citation type="journal article" date="2017" name="Nat. Ecol. Evol.">
        <title>Scallop genome provides insights into evolution of bilaterian karyotype and development.</title>
        <authorList>
            <person name="Wang S."/>
            <person name="Zhang J."/>
            <person name="Jiao W."/>
            <person name="Li J."/>
            <person name="Xun X."/>
            <person name="Sun Y."/>
            <person name="Guo X."/>
            <person name="Huan P."/>
            <person name="Dong B."/>
            <person name="Zhang L."/>
            <person name="Hu X."/>
            <person name="Sun X."/>
            <person name="Wang J."/>
            <person name="Zhao C."/>
            <person name="Wang Y."/>
            <person name="Wang D."/>
            <person name="Huang X."/>
            <person name="Wang R."/>
            <person name="Lv J."/>
            <person name="Li Y."/>
            <person name="Zhang Z."/>
            <person name="Liu B."/>
            <person name="Lu W."/>
            <person name="Hui Y."/>
            <person name="Liang J."/>
            <person name="Zhou Z."/>
            <person name="Hou R."/>
            <person name="Li X."/>
            <person name="Liu Y."/>
            <person name="Li H."/>
            <person name="Ning X."/>
            <person name="Lin Y."/>
            <person name="Zhao L."/>
            <person name="Xing Q."/>
            <person name="Dou J."/>
            <person name="Li Y."/>
            <person name="Mao J."/>
            <person name="Guo H."/>
            <person name="Dou H."/>
            <person name="Li T."/>
            <person name="Mu C."/>
            <person name="Jiang W."/>
            <person name="Fu Q."/>
            <person name="Fu X."/>
            <person name="Miao Y."/>
            <person name="Liu J."/>
            <person name="Yu Q."/>
            <person name="Li R."/>
            <person name="Liao H."/>
            <person name="Li X."/>
            <person name="Kong Y."/>
            <person name="Jiang Z."/>
            <person name="Chourrout D."/>
            <person name="Li R."/>
            <person name="Bao Z."/>
        </authorList>
    </citation>
    <scope>NUCLEOTIDE SEQUENCE [LARGE SCALE GENOMIC DNA]</scope>
    <source>
        <strain evidence="8 9">PY_sf001</strain>
    </source>
</reference>
<dbReference type="GO" id="GO:0016020">
    <property type="term" value="C:membrane"/>
    <property type="evidence" value="ECO:0007669"/>
    <property type="project" value="UniProtKB-SubCell"/>
</dbReference>
<dbReference type="InterPro" id="IPR006202">
    <property type="entry name" value="Neur_chan_lig-bd"/>
</dbReference>